<evidence type="ECO:0000313" key="1">
    <source>
        <dbReference type="EMBL" id="CZT11337.1"/>
    </source>
</evidence>
<accession>A0A1E1LLE8</accession>
<proteinExistence type="predicted"/>
<dbReference type="Proteomes" id="UP000178912">
    <property type="component" value="Unassembled WGS sequence"/>
</dbReference>
<name>A0A1E1LLE8_9HELO</name>
<organism evidence="1 2">
    <name type="scientific">Rhynchosporium agropyri</name>
    <dbReference type="NCBI Taxonomy" id="914238"/>
    <lineage>
        <taxon>Eukaryota</taxon>
        <taxon>Fungi</taxon>
        <taxon>Dikarya</taxon>
        <taxon>Ascomycota</taxon>
        <taxon>Pezizomycotina</taxon>
        <taxon>Leotiomycetes</taxon>
        <taxon>Helotiales</taxon>
        <taxon>Ploettnerulaceae</taxon>
        <taxon>Rhynchosporium</taxon>
    </lineage>
</organism>
<protein>
    <submittedName>
        <fullName evidence="1">Uncharacterized protein</fullName>
    </submittedName>
</protein>
<dbReference type="AlphaFoldDB" id="A0A1E1LLE8"/>
<sequence>MSLLRSSLGAWKSALPPFCTPLKHNLHRHKPAYCELSLHPPPTIHCPPARSPTSCLSQLSRASSLNLHLHLHLHLPPSTSPSPPPPLHLRLTFIIPTLDPRALTLIKICTSPIYALYLGNLISATLTSQLPTSPCFLPLLPSSIPRLSRIGASAGTSSESLPVKR</sequence>
<evidence type="ECO:0000313" key="2">
    <source>
        <dbReference type="Proteomes" id="UP000178912"/>
    </source>
</evidence>
<reference evidence="2" key="1">
    <citation type="submission" date="2016-03" db="EMBL/GenBank/DDBJ databases">
        <authorList>
            <person name="Guldener U."/>
        </authorList>
    </citation>
    <scope>NUCLEOTIDE SEQUENCE [LARGE SCALE GENOMIC DNA]</scope>
    <source>
        <strain evidence="2">04CH-RAC-A.6.1</strain>
    </source>
</reference>
<gene>
    <name evidence="1" type="ORF">RAG0_15507</name>
</gene>
<dbReference type="EMBL" id="FJUX01000139">
    <property type="protein sequence ID" value="CZT11337.1"/>
    <property type="molecule type" value="Genomic_DNA"/>
</dbReference>
<keyword evidence="2" id="KW-1185">Reference proteome</keyword>